<reference evidence="5" key="1">
    <citation type="submission" date="2020-05" db="EMBL/GenBank/DDBJ databases">
        <authorList>
            <person name="Chiriac C."/>
            <person name="Salcher M."/>
            <person name="Ghai R."/>
            <person name="Kavagutti S V."/>
        </authorList>
    </citation>
    <scope>NUCLEOTIDE SEQUENCE</scope>
</reference>
<evidence type="ECO:0000256" key="3">
    <source>
        <dbReference type="ARBA" id="ARBA00022679"/>
    </source>
</evidence>
<dbReference type="AlphaFoldDB" id="A0A6J6SE42"/>
<evidence type="ECO:0000259" key="4">
    <source>
        <dbReference type="Pfam" id="PF00535"/>
    </source>
</evidence>
<dbReference type="Gene3D" id="3.90.550.10">
    <property type="entry name" value="Spore Coat Polysaccharide Biosynthesis Protein SpsA, Chain A"/>
    <property type="match status" value="1"/>
</dbReference>
<dbReference type="GO" id="GO:0016757">
    <property type="term" value="F:glycosyltransferase activity"/>
    <property type="evidence" value="ECO:0007669"/>
    <property type="project" value="UniProtKB-KW"/>
</dbReference>
<comment type="similarity">
    <text evidence="1">Belongs to the glycosyltransferase 2 family.</text>
</comment>
<feature type="domain" description="Glycosyltransferase 2-like" evidence="4">
    <location>
        <begin position="97"/>
        <end position="243"/>
    </location>
</feature>
<dbReference type="NCBIfam" id="TIGR03965">
    <property type="entry name" value="mycofact_glyco"/>
    <property type="match status" value="1"/>
</dbReference>
<proteinExistence type="inferred from homology"/>
<dbReference type="InterPro" id="IPR001173">
    <property type="entry name" value="Glyco_trans_2-like"/>
</dbReference>
<dbReference type="Pfam" id="PF00535">
    <property type="entry name" value="Glycos_transf_2"/>
    <property type="match status" value="1"/>
</dbReference>
<dbReference type="EMBL" id="CAEZYU010000013">
    <property type="protein sequence ID" value="CAB4733176.1"/>
    <property type="molecule type" value="Genomic_DNA"/>
</dbReference>
<organism evidence="5">
    <name type="scientific">freshwater metagenome</name>
    <dbReference type="NCBI Taxonomy" id="449393"/>
    <lineage>
        <taxon>unclassified sequences</taxon>
        <taxon>metagenomes</taxon>
        <taxon>ecological metagenomes</taxon>
    </lineage>
</organism>
<evidence type="ECO:0000313" key="5">
    <source>
        <dbReference type="EMBL" id="CAB4733176.1"/>
    </source>
</evidence>
<gene>
    <name evidence="5" type="ORF">UFOPK2766_00459</name>
</gene>
<name>A0A6J6SE42_9ZZZZ</name>
<sequence length="536" mass="55470">MTQAPLLHGVPAFACDSSVRRSGVRGRFVLGGSPIRLFSLTAAGSALMDRIEVGAPFDASPAECELIDRWIDAGLIHPQPALAAAGLAAAGLAGGVTVVVPVRDRAAGLERLLASLAADSAAGSAADSAAGSARGSAGSGVEGITEIIIVDDGSVQPLVIQLGDARLPPCRVIRLEQSVGPAQARNLGLEQVSTPLVAFVDSDCTVSLGWLEPLLEHFGDASVVAVAPRVMSALRAVGRTQSRPLTALEQYEIFRSPLDLGAKAGRVSPGTRVSYVPSAALLMRTDVVRAAGGFNPAMRVGEDVDLIWRLLEPAGSRKAGRVRYQPASVVHHEIRSGLGQWARQRIDYGSSAAALERAHPGMAAPVVISPWSAAVWGLVATGHAATGAALAVGTTAQLRKKLPDLPIGEVARLGIGGHLGAGRQLARSVQRVWWPVALPAAVLSSRARSAVLGAVVLTALDSLQQQRRAAVSELPGATQPAGVADSVRFVGLGLLDDMSYGAGVWLGCLRERSLRALLPSFTRPIPRKTSSNSVGA</sequence>
<dbReference type="PANTHER" id="PTHR43179">
    <property type="entry name" value="RHAMNOSYLTRANSFERASE WBBL"/>
    <property type="match status" value="1"/>
</dbReference>
<evidence type="ECO:0000256" key="2">
    <source>
        <dbReference type="ARBA" id="ARBA00022676"/>
    </source>
</evidence>
<keyword evidence="2" id="KW-0328">Glycosyltransferase</keyword>
<accession>A0A6J6SE42</accession>
<evidence type="ECO:0000256" key="1">
    <source>
        <dbReference type="ARBA" id="ARBA00006739"/>
    </source>
</evidence>
<keyword evidence="3" id="KW-0808">Transferase</keyword>
<dbReference type="InterPro" id="IPR023981">
    <property type="entry name" value="MftF"/>
</dbReference>
<dbReference type="InterPro" id="IPR029044">
    <property type="entry name" value="Nucleotide-diphossugar_trans"/>
</dbReference>
<dbReference type="PANTHER" id="PTHR43179:SF12">
    <property type="entry name" value="GALACTOFURANOSYLTRANSFERASE GLFT2"/>
    <property type="match status" value="1"/>
</dbReference>
<dbReference type="SUPFAM" id="SSF53448">
    <property type="entry name" value="Nucleotide-diphospho-sugar transferases"/>
    <property type="match status" value="1"/>
</dbReference>
<protein>
    <submittedName>
        <fullName evidence="5">Unannotated protein</fullName>
    </submittedName>
</protein>